<feature type="domain" description="C2" evidence="1">
    <location>
        <begin position="1"/>
        <end position="125"/>
    </location>
</feature>
<dbReference type="InterPro" id="IPR035892">
    <property type="entry name" value="C2_domain_sf"/>
</dbReference>
<reference evidence="3" key="1">
    <citation type="submission" date="2003-08" db="EMBL/GenBank/DDBJ databases">
        <authorList>
            <person name="Birren B."/>
            <person name="Nusbaum C."/>
            <person name="Abebe A."/>
            <person name="Abouelleil A."/>
            <person name="Adekoya E."/>
            <person name="Ait-zahra M."/>
            <person name="Allen N."/>
            <person name="Allen T."/>
            <person name="An P."/>
            <person name="Anderson M."/>
            <person name="Anderson S."/>
            <person name="Arachchi H."/>
            <person name="Armbruster J."/>
            <person name="Bachantsang P."/>
            <person name="Baldwin J."/>
            <person name="Barry A."/>
            <person name="Bayul T."/>
            <person name="Blitshsteyn B."/>
            <person name="Bloom T."/>
            <person name="Blye J."/>
            <person name="Boguslavskiy L."/>
            <person name="Borowsky M."/>
            <person name="Boukhgalter B."/>
            <person name="Brunache A."/>
            <person name="Butler J."/>
            <person name="Calixte N."/>
            <person name="Calvo S."/>
            <person name="Camarata J."/>
            <person name="Campo K."/>
            <person name="Chang J."/>
            <person name="Cheshatsang Y."/>
            <person name="Citroen M."/>
            <person name="Collymore A."/>
            <person name="Considine T."/>
            <person name="Cook A."/>
            <person name="Cooke P."/>
            <person name="Corum B."/>
            <person name="Cuomo C."/>
            <person name="David R."/>
            <person name="Dawoe T."/>
            <person name="Degray S."/>
            <person name="Dodge S."/>
            <person name="Dooley K."/>
            <person name="Dorje P."/>
            <person name="Dorjee K."/>
            <person name="Dorris L."/>
            <person name="Duffey N."/>
            <person name="Dupes A."/>
            <person name="Elkins T."/>
            <person name="Engels R."/>
            <person name="Erickson J."/>
            <person name="Farina A."/>
            <person name="Faro S."/>
            <person name="Ferreira P."/>
            <person name="Fischer H."/>
            <person name="Fitzgerald M."/>
            <person name="Foley K."/>
            <person name="Gage D."/>
            <person name="Galagan J."/>
            <person name="Gearin G."/>
            <person name="Gnerre S."/>
            <person name="Gnirke A."/>
            <person name="Goyette A."/>
            <person name="Graham J."/>
            <person name="Grandbois E."/>
            <person name="Gyaltsen K."/>
            <person name="Hafez N."/>
            <person name="Hagopian D."/>
            <person name="Hagos B."/>
            <person name="Hall J."/>
            <person name="Hatcher B."/>
            <person name="Heller A."/>
            <person name="Higgins H."/>
            <person name="Honan T."/>
            <person name="Horn A."/>
            <person name="Houde N."/>
            <person name="Hughes L."/>
            <person name="Hulme W."/>
            <person name="Husby E."/>
            <person name="Iliev I."/>
            <person name="Jaffe D."/>
            <person name="Jones C."/>
            <person name="Kamal M."/>
            <person name="Kamat A."/>
            <person name="Kamvysselis M."/>
            <person name="Karlsson E."/>
            <person name="Kells C."/>
            <person name="Kieu A."/>
            <person name="Kisner P."/>
            <person name="Kodira C."/>
            <person name="Kulbokas E."/>
            <person name="Labutti K."/>
            <person name="Lama D."/>
            <person name="Landers T."/>
            <person name="Leger J."/>
            <person name="Levine S."/>
            <person name="Lewis D."/>
            <person name="Lewis T."/>
            <person name="Lindblad-toh K."/>
            <person name="Liu X."/>
            <person name="Lokyitsang T."/>
            <person name="Lokyitsang Y."/>
            <person name="Lucien O."/>
            <person name="Lui A."/>
            <person name="Ma L.J."/>
            <person name="Mabbitt R."/>
            <person name="Macdonald J."/>
            <person name="Maclean C."/>
            <person name="Major J."/>
            <person name="Manning J."/>
            <person name="Marabella R."/>
            <person name="Maru K."/>
            <person name="Matthews C."/>
            <person name="Mauceli E."/>
            <person name="Mccarthy M."/>
            <person name="Mcdonough S."/>
            <person name="Mcghee T."/>
            <person name="Meldrim J."/>
            <person name="Meneus L."/>
            <person name="Mesirov J."/>
            <person name="Mihalev A."/>
            <person name="Mihova T."/>
            <person name="Mikkelsen T."/>
            <person name="Mlenga V."/>
            <person name="Moru K."/>
            <person name="Mozes J."/>
            <person name="Mulrain L."/>
            <person name="Munson G."/>
            <person name="Naylor J."/>
            <person name="Newes C."/>
            <person name="Nguyen C."/>
            <person name="Nguyen N."/>
            <person name="Nguyen T."/>
            <person name="Nicol R."/>
            <person name="Nielsen C."/>
            <person name="Nizzari M."/>
            <person name="Norbu C."/>
            <person name="Norbu N."/>
            <person name="O'donnell P."/>
            <person name="Okoawo O."/>
            <person name="O'leary S."/>
            <person name="Omotosho B."/>
            <person name="O'neill K."/>
            <person name="Osman S."/>
            <person name="Parker S."/>
            <person name="Perrin D."/>
            <person name="Phunkhang P."/>
            <person name="Piqani B."/>
            <person name="Purcell S."/>
            <person name="Rachupka T."/>
            <person name="Ramasamy U."/>
            <person name="Rameau R."/>
            <person name="Ray V."/>
            <person name="Raymond C."/>
            <person name="Retta R."/>
            <person name="Richardson S."/>
            <person name="Rise C."/>
            <person name="Rodriguez J."/>
            <person name="Rogers J."/>
            <person name="Rogov P."/>
            <person name="Rutman M."/>
            <person name="Schupbach R."/>
            <person name="Seaman C."/>
            <person name="Settipalli S."/>
            <person name="Sharpe T."/>
            <person name="Sheridan J."/>
            <person name="Sherpa N."/>
            <person name="Shi J."/>
            <person name="Smirnov S."/>
            <person name="Smith C."/>
            <person name="Sougnez C."/>
            <person name="Spencer B."/>
            <person name="Stalker J."/>
            <person name="Stange-thomann N."/>
            <person name="Stavropoulos S."/>
            <person name="Stetson K."/>
            <person name="Stone C."/>
            <person name="Stone S."/>
            <person name="Stubbs M."/>
            <person name="Talamas J."/>
            <person name="Tchuinga P."/>
            <person name="Tenzing P."/>
            <person name="Tesfaye S."/>
            <person name="Theodore J."/>
            <person name="Thoulutsang Y."/>
            <person name="Topham K."/>
            <person name="Towey S."/>
            <person name="Tsamla T."/>
            <person name="Tsomo N."/>
            <person name="Vallee D."/>
            <person name="Vassiliev H."/>
            <person name="Venkataraman V."/>
            <person name="Vinson J."/>
            <person name="Vo A."/>
            <person name="Wade C."/>
            <person name="Wang S."/>
            <person name="Wangchuk T."/>
            <person name="Wangdi T."/>
            <person name="Whittaker C."/>
            <person name="Wilkinson J."/>
            <person name="Wu Y."/>
            <person name="Wyman D."/>
            <person name="Yadav S."/>
            <person name="Yang S."/>
            <person name="Yang X."/>
            <person name="Yeager S."/>
            <person name="Yee E."/>
            <person name="Young G."/>
            <person name="Zainoun J."/>
            <person name="Zembeck L."/>
            <person name="Zimmer A."/>
            <person name="Zody M."/>
            <person name="Lander E."/>
        </authorList>
    </citation>
    <scope>NUCLEOTIDE SEQUENCE [LARGE SCALE GENOMIC DNA]</scope>
</reference>
<dbReference type="Pfam" id="PF00168">
    <property type="entry name" value="C2"/>
    <property type="match status" value="1"/>
</dbReference>
<name>H2YGM4_CIOSA</name>
<dbReference type="GO" id="GO:0005886">
    <property type="term" value="C:plasma membrane"/>
    <property type="evidence" value="ECO:0007669"/>
    <property type="project" value="TreeGrafter"/>
</dbReference>
<proteinExistence type="predicted"/>
<accession>H2YGM4</accession>
<reference evidence="2" key="3">
    <citation type="submission" date="2025-09" db="UniProtKB">
        <authorList>
            <consortium name="Ensembl"/>
        </authorList>
    </citation>
    <scope>IDENTIFICATION</scope>
</reference>
<evidence type="ECO:0000313" key="2">
    <source>
        <dbReference type="Ensembl" id="ENSCSAVP00000004473.1"/>
    </source>
</evidence>
<dbReference type="PROSITE" id="PS50004">
    <property type="entry name" value="C2"/>
    <property type="match status" value="1"/>
</dbReference>
<reference evidence="2" key="2">
    <citation type="submission" date="2025-08" db="UniProtKB">
        <authorList>
            <consortium name="Ensembl"/>
        </authorList>
    </citation>
    <scope>IDENTIFICATION</scope>
</reference>
<sequence>MRGQLKLVICGTARKLTVTFLGVRSLPQSCTRVRSHPSYLYLKISLFPDNENRVRHKTTPRTLTSDSLSVHESFSFNISRRDISKRILISAWSKSDVFDRSSFIGCMSFGVKRIVANQEVIQGWYYFLSETLGRKKHLTGKVINESEYSDYECHDRGQLRVQTLPRKVISEPQNTRNETTIQKNFPTNNARCSRMPIRNKRSCDIESNPTKRMRLAEDVHTTVRNNELGETE</sequence>
<dbReference type="InParanoid" id="H2YGM4"/>
<dbReference type="eggNOG" id="KOG3589">
    <property type="taxonomic scope" value="Eukaryota"/>
</dbReference>
<dbReference type="InterPro" id="IPR000008">
    <property type="entry name" value="C2_dom"/>
</dbReference>
<dbReference type="HOGENOM" id="CLU_1197195_0_0_1"/>
<dbReference type="AlphaFoldDB" id="H2YGM4"/>
<dbReference type="GeneTree" id="ENSGT01120000272488"/>
<dbReference type="GO" id="GO:0005634">
    <property type="term" value="C:nucleus"/>
    <property type="evidence" value="ECO:0007669"/>
    <property type="project" value="TreeGrafter"/>
</dbReference>
<keyword evidence="3" id="KW-1185">Reference proteome</keyword>
<dbReference type="STRING" id="51511.ENSCSAVP00000004473"/>
<dbReference type="Ensembl" id="ENSCSAVT00000004538.1">
    <property type="protein sequence ID" value="ENSCSAVP00000004473.1"/>
    <property type="gene ID" value="ENSCSAVG00000002651.1"/>
</dbReference>
<dbReference type="PANTHER" id="PTHR46848:SF1">
    <property type="entry name" value="REGULATOR OF G-PROTEIN SIGNALING 3"/>
    <property type="match status" value="1"/>
</dbReference>
<organism evidence="2 3">
    <name type="scientific">Ciona savignyi</name>
    <name type="common">Pacific transparent sea squirt</name>
    <dbReference type="NCBI Taxonomy" id="51511"/>
    <lineage>
        <taxon>Eukaryota</taxon>
        <taxon>Metazoa</taxon>
        <taxon>Chordata</taxon>
        <taxon>Tunicata</taxon>
        <taxon>Ascidiacea</taxon>
        <taxon>Phlebobranchia</taxon>
        <taxon>Cionidae</taxon>
        <taxon>Ciona</taxon>
    </lineage>
</organism>
<dbReference type="Gene3D" id="2.60.40.150">
    <property type="entry name" value="C2 domain"/>
    <property type="match status" value="1"/>
</dbReference>
<dbReference type="SUPFAM" id="SSF49562">
    <property type="entry name" value="C2 domain (Calcium/lipid-binding domain, CaLB)"/>
    <property type="match status" value="1"/>
</dbReference>
<dbReference type="Proteomes" id="UP000007875">
    <property type="component" value="Unassembled WGS sequence"/>
</dbReference>
<evidence type="ECO:0000259" key="1">
    <source>
        <dbReference type="PROSITE" id="PS50004"/>
    </source>
</evidence>
<dbReference type="PANTHER" id="PTHR46848">
    <property type="entry name" value="REGULATOR OF G-PROTEIN SIGNALING 3"/>
    <property type="match status" value="1"/>
</dbReference>
<evidence type="ECO:0000313" key="3">
    <source>
        <dbReference type="Proteomes" id="UP000007875"/>
    </source>
</evidence>
<protein>
    <recommendedName>
        <fullName evidence="1">C2 domain-containing protein</fullName>
    </recommendedName>
</protein>